<dbReference type="AlphaFoldDB" id="A0A2G2UYK7"/>
<organism evidence="5 6">
    <name type="scientific">Capsicum baccatum</name>
    <name type="common">Peruvian pepper</name>
    <dbReference type="NCBI Taxonomy" id="33114"/>
    <lineage>
        <taxon>Eukaryota</taxon>
        <taxon>Viridiplantae</taxon>
        <taxon>Streptophyta</taxon>
        <taxon>Embryophyta</taxon>
        <taxon>Tracheophyta</taxon>
        <taxon>Spermatophyta</taxon>
        <taxon>Magnoliopsida</taxon>
        <taxon>eudicotyledons</taxon>
        <taxon>Gunneridae</taxon>
        <taxon>Pentapetalae</taxon>
        <taxon>asterids</taxon>
        <taxon>lamiids</taxon>
        <taxon>Solanales</taxon>
        <taxon>Solanaceae</taxon>
        <taxon>Solanoideae</taxon>
        <taxon>Capsiceae</taxon>
        <taxon>Capsicum</taxon>
    </lineage>
</organism>
<dbReference type="InterPro" id="IPR015943">
    <property type="entry name" value="WD40/YVTN_repeat-like_dom_sf"/>
</dbReference>
<sequence length="257" mass="28527">MKKKEIYVLLMFFRTIQECQDVSALNDSDEVSISISSVVRTSRRDLLKVRHSVQDVSALNDSDEVSISISSVVRTSRRDLLKVRHSVQRSMIPSGIRVHTHSAFALGYEAGINKSTVDGNLVPPSGLITFVQKGIQYLELEATASNDDTDMDEDFQFLQPIDLITKDTIHLLHASGSVDSTGRISTIGDGPCNSHMQKRPVNVMVLKHFKGRTNDKSKDISTTLEWNGEGNLLATGSYDGQTTGSYDHFRLRLIIVC</sequence>
<proteinExistence type="predicted"/>
<dbReference type="GO" id="GO:0006357">
    <property type="term" value="P:regulation of transcription by RNA polymerase II"/>
    <property type="evidence" value="ECO:0007669"/>
    <property type="project" value="TreeGrafter"/>
</dbReference>
<keyword evidence="6" id="KW-1185">Reference proteome</keyword>
<keyword evidence="2" id="KW-0853">WD repeat</keyword>
<reference evidence="6" key="2">
    <citation type="journal article" date="2017" name="J. Anim. Genet.">
        <title>Multiple reference genome sequences of hot pepper reveal the massive evolution of plant disease resistance genes by retroduplication.</title>
        <authorList>
            <person name="Kim S."/>
            <person name="Park J."/>
            <person name="Yeom S.-I."/>
            <person name="Kim Y.-M."/>
            <person name="Seo E."/>
            <person name="Kim K.-T."/>
            <person name="Kim M.-S."/>
            <person name="Lee J.M."/>
            <person name="Cheong K."/>
            <person name="Shin H.-S."/>
            <person name="Kim S.-B."/>
            <person name="Han K."/>
            <person name="Lee J."/>
            <person name="Park M."/>
            <person name="Lee H.-A."/>
            <person name="Lee H.-Y."/>
            <person name="Lee Y."/>
            <person name="Oh S."/>
            <person name="Lee J.H."/>
            <person name="Choi E."/>
            <person name="Choi E."/>
            <person name="Lee S.E."/>
            <person name="Jeon J."/>
            <person name="Kim H."/>
            <person name="Choi G."/>
            <person name="Song H."/>
            <person name="Lee J."/>
            <person name="Lee S.-C."/>
            <person name="Kwon J.-K."/>
            <person name="Lee H.-Y."/>
            <person name="Koo N."/>
            <person name="Hong Y."/>
            <person name="Kim R.W."/>
            <person name="Kang W.-H."/>
            <person name="Huh J.H."/>
            <person name="Kang B.-C."/>
            <person name="Yang T.-J."/>
            <person name="Lee Y.-H."/>
            <person name="Bennetzen J.L."/>
            <person name="Choi D."/>
        </authorList>
    </citation>
    <scope>NUCLEOTIDE SEQUENCE [LARGE SCALE GENOMIC DNA]</scope>
    <source>
        <strain evidence="6">cv. PBC81</strain>
    </source>
</reference>
<dbReference type="EMBL" id="MLFT02001266">
    <property type="protein sequence ID" value="PHT25824.1"/>
    <property type="molecule type" value="Genomic_DNA"/>
</dbReference>
<evidence type="ECO:0000313" key="5">
    <source>
        <dbReference type="EMBL" id="PHT25824.1"/>
    </source>
</evidence>
<gene>
    <name evidence="5" type="ORF">CQW23_34557</name>
</gene>
<dbReference type="GO" id="GO:0003714">
    <property type="term" value="F:transcription corepressor activity"/>
    <property type="evidence" value="ECO:0007669"/>
    <property type="project" value="InterPro"/>
</dbReference>
<protein>
    <submittedName>
        <fullName evidence="5">Uncharacterized protein</fullName>
    </submittedName>
</protein>
<comment type="caution">
    <text evidence="5">The sequence shown here is derived from an EMBL/GenBank/DDBJ whole genome shotgun (WGS) entry which is preliminary data.</text>
</comment>
<dbReference type="STRING" id="33114.A0A2G2UYK7"/>
<name>A0A2G2UYK7_CAPBA</name>
<keyword evidence="3" id="KW-0677">Repeat</keyword>
<evidence type="ECO:0000313" key="6">
    <source>
        <dbReference type="Proteomes" id="UP000224567"/>
    </source>
</evidence>
<comment type="subcellular location">
    <subcellularLocation>
        <location evidence="1">Nucleus</location>
    </subcellularLocation>
</comment>
<evidence type="ECO:0000256" key="4">
    <source>
        <dbReference type="ARBA" id="ARBA00023242"/>
    </source>
</evidence>
<dbReference type="PANTHER" id="PTHR22846">
    <property type="entry name" value="WD40 REPEAT PROTEIN"/>
    <property type="match status" value="1"/>
</dbReference>
<dbReference type="PANTHER" id="PTHR22846:SF2">
    <property type="entry name" value="F-BOX-LIKE_WD REPEAT-CONTAINING PROTEIN EBI"/>
    <property type="match status" value="1"/>
</dbReference>
<dbReference type="Gene3D" id="1.20.960.30">
    <property type="match status" value="1"/>
</dbReference>
<dbReference type="Gene3D" id="2.130.10.10">
    <property type="entry name" value="YVTN repeat-like/Quinoprotein amine dehydrogenase"/>
    <property type="match status" value="1"/>
</dbReference>
<evidence type="ECO:0000256" key="1">
    <source>
        <dbReference type="ARBA" id="ARBA00004123"/>
    </source>
</evidence>
<dbReference type="Proteomes" id="UP000224567">
    <property type="component" value="Unassembled WGS sequence"/>
</dbReference>
<evidence type="ECO:0000256" key="2">
    <source>
        <dbReference type="ARBA" id="ARBA00022574"/>
    </source>
</evidence>
<reference evidence="5 6" key="1">
    <citation type="journal article" date="2017" name="Genome Biol.">
        <title>New reference genome sequences of hot pepper reveal the massive evolution of plant disease-resistance genes by retroduplication.</title>
        <authorList>
            <person name="Kim S."/>
            <person name="Park J."/>
            <person name="Yeom S.I."/>
            <person name="Kim Y.M."/>
            <person name="Seo E."/>
            <person name="Kim K.T."/>
            <person name="Kim M.S."/>
            <person name="Lee J.M."/>
            <person name="Cheong K."/>
            <person name="Shin H.S."/>
            <person name="Kim S.B."/>
            <person name="Han K."/>
            <person name="Lee J."/>
            <person name="Park M."/>
            <person name="Lee H.A."/>
            <person name="Lee H.Y."/>
            <person name="Lee Y."/>
            <person name="Oh S."/>
            <person name="Lee J.H."/>
            <person name="Choi E."/>
            <person name="Choi E."/>
            <person name="Lee S.E."/>
            <person name="Jeon J."/>
            <person name="Kim H."/>
            <person name="Choi G."/>
            <person name="Song H."/>
            <person name="Lee J."/>
            <person name="Lee S.C."/>
            <person name="Kwon J.K."/>
            <person name="Lee H.Y."/>
            <person name="Koo N."/>
            <person name="Hong Y."/>
            <person name="Kim R.W."/>
            <person name="Kang W.H."/>
            <person name="Huh J.H."/>
            <person name="Kang B.C."/>
            <person name="Yang T.J."/>
            <person name="Lee Y.H."/>
            <person name="Bennetzen J.L."/>
            <person name="Choi D."/>
        </authorList>
    </citation>
    <scope>NUCLEOTIDE SEQUENCE [LARGE SCALE GENOMIC DNA]</scope>
    <source>
        <strain evidence="6">cv. PBC81</strain>
    </source>
</reference>
<dbReference type="InterPro" id="IPR045183">
    <property type="entry name" value="Ebi-like"/>
</dbReference>
<keyword evidence="4" id="KW-0539">Nucleus</keyword>
<dbReference type="GO" id="GO:0000118">
    <property type="term" value="C:histone deacetylase complex"/>
    <property type="evidence" value="ECO:0007669"/>
    <property type="project" value="TreeGrafter"/>
</dbReference>
<evidence type="ECO:0000256" key="3">
    <source>
        <dbReference type="ARBA" id="ARBA00022737"/>
    </source>
</evidence>
<accession>A0A2G2UYK7</accession>
<dbReference type="OrthoDB" id="1367865at2759"/>